<keyword evidence="10" id="KW-0943">RNA-mediated gene silencing</keyword>
<feature type="compositionally biased region" description="Acidic residues" evidence="13">
    <location>
        <begin position="405"/>
        <end position="416"/>
    </location>
</feature>
<comment type="caution">
    <text evidence="14">The sequence shown here is derived from an EMBL/GenBank/DDBJ whole genome shotgun (WGS) entry which is preliminary data.</text>
</comment>
<comment type="similarity">
    <text evidence="2">Belongs to the methyltransferase superfamily. HEN1 family.</text>
</comment>
<dbReference type="GO" id="GO:0001510">
    <property type="term" value="P:RNA methylation"/>
    <property type="evidence" value="ECO:0007669"/>
    <property type="project" value="InterPro"/>
</dbReference>
<feature type="compositionally biased region" description="Basic and acidic residues" evidence="13">
    <location>
        <begin position="389"/>
        <end position="404"/>
    </location>
</feature>
<evidence type="ECO:0000256" key="12">
    <source>
        <dbReference type="ARBA" id="ARBA00048418"/>
    </source>
</evidence>
<evidence type="ECO:0000256" key="13">
    <source>
        <dbReference type="SAM" id="MobiDB-lite"/>
    </source>
</evidence>
<dbReference type="GO" id="GO:0034587">
    <property type="term" value="P:piRNA processing"/>
    <property type="evidence" value="ECO:0007669"/>
    <property type="project" value="TreeGrafter"/>
</dbReference>
<dbReference type="EMBL" id="JAHWGI010000295">
    <property type="protein sequence ID" value="KAK3912606.1"/>
    <property type="molecule type" value="Genomic_DNA"/>
</dbReference>
<dbReference type="Proteomes" id="UP001219518">
    <property type="component" value="Unassembled WGS sequence"/>
</dbReference>
<gene>
    <name evidence="14" type="ORF">KUF71_022194</name>
</gene>
<dbReference type="PANTHER" id="PTHR21404:SF3">
    <property type="entry name" value="SMALL RNA 2'-O-METHYLTRANSFERASE"/>
    <property type="match status" value="1"/>
</dbReference>
<feature type="region of interest" description="Disordered" evidence="13">
    <location>
        <begin position="1"/>
        <end position="26"/>
    </location>
</feature>
<dbReference type="GO" id="GO:0046872">
    <property type="term" value="F:metal ion binding"/>
    <property type="evidence" value="ECO:0007669"/>
    <property type="project" value="UniProtKB-KW"/>
</dbReference>
<evidence type="ECO:0000256" key="7">
    <source>
        <dbReference type="ARBA" id="ARBA00022723"/>
    </source>
</evidence>
<evidence type="ECO:0000256" key="8">
    <source>
        <dbReference type="ARBA" id="ARBA00022842"/>
    </source>
</evidence>
<organism evidence="14 15">
    <name type="scientific">Frankliniella fusca</name>
    <dbReference type="NCBI Taxonomy" id="407009"/>
    <lineage>
        <taxon>Eukaryota</taxon>
        <taxon>Metazoa</taxon>
        <taxon>Ecdysozoa</taxon>
        <taxon>Arthropoda</taxon>
        <taxon>Hexapoda</taxon>
        <taxon>Insecta</taxon>
        <taxon>Pterygota</taxon>
        <taxon>Neoptera</taxon>
        <taxon>Paraneoptera</taxon>
        <taxon>Thysanoptera</taxon>
        <taxon>Terebrantia</taxon>
        <taxon>Thripoidea</taxon>
        <taxon>Thripidae</taxon>
        <taxon>Frankliniella</taxon>
    </lineage>
</organism>
<dbReference type="GO" id="GO:0030422">
    <property type="term" value="P:siRNA processing"/>
    <property type="evidence" value="ECO:0007669"/>
    <property type="project" value="TreeGrafter"/>
</dbReference>
<evidence type="ECO:0000313" key="15">
    <source>
        <dbReference type="Proteomes" id="UP001219518"/>
    </source>
</evidence>
<proteinExistence type="inferred from homology"/>
<keyword evidence="4" id="KW-0489">Methyltransferase</keyword>
<keyword evidence="9" id="KW-0694">RNA-binding</keyword>
<evidence type="ECO:0000256" key="1">
    <source>
        <dbReference type="ARBA" id="ARBA00001946"/>
    </source>
</evidence>
<dbReference type="GO" id="GO:0090486">
    <property type="term" value="F:small RNA 2'-O-methyltransferase activity"/>
    <property type="evidence" value="ECO:0007669"/>
    <property type="project" value="UniProtKB-EC"/>
</dbReference>
<feature type="compositionally biased region" description="Polar residues" evidence="13">
    <location>
        <begin position="8"/>
        <end position="19"/>
    </location>
</feature>
<dbReference type="PANTHER" id="PTHR21404">
    <property type="entry name" value="HEN1"/>
    <property type="match status" value="1"/>
</dbReference>
<name>A0AAE1LA96_9NEOP</name>
<evidence type="ECO:0000256" key="10">
    <source>
        <dbReference type="ARBA" id="ARBA00023158"/>
    </source>
</evidence>
<dbReference type="GO" id="GO:0005737">
    <property type="term" value="C:cytoplasm"/>
    <property type="evidence" value="ECO:0007669"/>
    <property type="project" value="TreeGrafter"/>
</dbReference>
<dbReference type="AlphaFoldDB" id="A0AAE1LA96"/>
<keyword evidence="8" id="KW-0460">Magnesium</keyword>
<comment type="cofactor">
    <cofactor evidence="1">
        <name>Mg(2+)</name>
        <dbReference type="ChEBI" id="CHEBI:18420"/>
    </cofactor>
</comment>
<reference evidence="14" key="2">
    <citation type="journal article" date="2023" name="BMC Genomics">
        <title>Pest status, molecular evolution, and epigenetic factors derived from the genome assembly of Frankliniella fusca, a thysanopteran phytovirus vector.</title>
        <authorList>
            <person name="Catto M.A."/>
            <person name="Labadie P.E."/>
            <person name="Jacobson A.L."/>
            <person name="Kennedy G.G."/>
            <person name="Srinivasan R."/>
            <person name="Hunt B.G."/>
        </authorList>
    </citation>
    <scope>NUCLEOTIDE SEQUENCE</scope>
    <source>
        <strain evidence="14">PL_HMW_Pooled</strain>
    </source>
</reference>
<dbReference type="GO" id="GO:0005634">
    <property type="term" value="C:nucleus"/>
    <property type="evidence" value="ECO:0007669"/>
    <property type="project" value="TreeGrafter"/>
</dbReference>
<keyword evidence="5" id="KW-0808">Transferase</keyword>
<dbReference type="EC" id="2.1.1.386" evidence="11"/>
<dbReference type="Gene3D" id="3.40.50.150">
    <property type="entry name" value="Vaccinia Virus protein VP39"/>
    <property type="match status" value="1"/>
</dbReference>
<evidence type="ECO:0000256" key="5">
    <source>
        <dbReference type="ARBA" id="ARBA00022679"/>
    </source>
</evidence>
<evidence type="ECO:0000313" key="14">
    <source>
        <dbReference type="EMBL" id="KAK3912606.1"/>
    </source>
</evidence>
<comment type="catalytic activity">
    <reaction evidence="12">
        <text>small RNA 3'-end nucleotide + S-adenosyl-L-methionine = small RNA 3'-end 2'-O-methylnucleotide + S-adenosyl-L-homocysteine + H(+)</text>
        <dbReference type="Rhea" id="RHEA:37887"/>
        <dbReference type="Rhea" id="RHEA-COMP:10415"/>
        <dbReference type="Rhea" id="RHEA-COMP:10416"/>
        <dbReference type="ChEBI" id="CHEBI:15378"/>
        <dbReference type="ChEBI" id="CHEBI:57856"/>
        <dbReference type="ChEBI" id="CHEBI:59789"/>
        <dbReference type="ChEBI" id="CHEBI:74896"/>
        <dbReference type="ChEBI" id="CHEBI:74898"/>
        <dbReference type="EC" id="2.1.1.386"/>
    </reaction>
</comment>
<protein>
    <recommendedName>
        <fullName evidence="3">Small RNA 2'-O-methyltransferase</fullName>
        <ecNumber evidence="11">2.1.1.386</ecNumber>
    </recommendedName>
</protein>
<keyword evidence="7" id="KW-0479">Metal-binding</keyword>
<evidence type="ECO:0000256" key="2">
    <source>
        <dbReference type="ARBA" id="ARBA00009026"/>
    </source>
</evidence>
<evidence type="ECO:0000256" key="11">
    <source>
        <dbReference type="ARBA" id="ARBA00035025"/>
    </source>
</evidence>
<feature type="region of interest" description="Disordered" evidence="13">
    <location>
        <begin position="378"/>
        <end position="416"/>
    </location>
</feature>
<evidence type="ECO:0000256" key="6">
    <source>
        <dbReference type="ARBA" id="ARBA00022691"/>
    </source>
</evidence>
<evidence type="ECO:0000256" key="3">
    <source>
        <dbReference type="ARBA" id="ARBA00021330"/>
    </source>
</evidence>
<evidence type="ECO:0000256" key="9">
    <source>
        <dbReference type="ARBA" id="ARBA00022884"/>
    </source>
</evidence>
<reference evidence="14" key="1">
    <citation type="submission" date="2021-07" db="EMBL/GenBank/DDBJ databases">
        <authorList>
            <person name="Catto M.A."/>
            <person name="Jacobson A."/>
            <person name="Kennedy G."/>
            <person name="Labadie P."/>
            <person name="Hunt B.G."/>
            <person name="Srinivasan R."/>
        </authorList>
    </citation>
    <scope>NUCLEOTIDE SEQUENCE</scope>
    <source>
        <strain evidence="14">PL_HMW_Pooled</strain>
        <tissue evidence="14">Head</tissue>
    </source>
</reference>
<evidence type="ECO:0000256" key="4">
    <source>
        <dbReference type="ARBA" id="ARBA00022603"/>
    </source>
</evidence>
<keyword evidence="6" id="KW-0949">S-adenosyl-L-methionine</keyword>
<keyword evidence="15" id="KW-1185">Reference proteome</keyword>
<dbReference type="InterPro" id="IPR026610">
    <property type="entry name" value="Hen1"/>
</dbReference>
<dbReference type="GO" id="GO:0003723">
    <property type="term" value="F:RNA binding"/>
    <property type="evidence" value="ECO:0007669"/>
    <property type="project" value="UniProtKB-KW"/>
</dbReference>
<sequence>MEKIKPTASCSGCQHQTPNKSKDWGSCGSDCHIEGPESDEPYHGRAFVDAEDNIKFYPPLYRQRYEVVREILKDKRWSPPPAKVVEFGCAELAMCSYFKQVPHIKEVIMVDIDADILDYYACRAGPLTSDYLNPRDNPLRVEVLCGSVADCDVRLLGANAVVCIELIEHLEMEIVGKLESTIFGFIQPEIAIFTTPNSDFNVLLKGMQGKFRHFDHKFEWSRQEFSDWTQKILAQYPFYQVEISGVGSPPKGSEDVGYCSQLAVFIRNHDYVPTLSEDASELYTTFRKYDHPVKEIDKRSDQEKLCSEVVYQLNRLAHFEIYQGDDDISTVPLLDLTAAVQSNIPLADIESVRSLIKPVDLIEKDGKTFILHNLNPESSLCDSEEDDHENQRSDAGANDHAHPEEDSEERWDDEDPPLWFAEPRLLADFHMGLALIDNAVNLVHERNMTQMNVLESDWMYDADTDDNSYGDDVCPIYYEDYENDGTKVDCEWRWNSSIPQQGSFSRLQIDPKESVDCVRSEDQSNQPTLISDFNTANVFAASSPLSSSNEHDLILSTNREPITDSGVDLSPLLHSSFPQDEVEDIFPCGMRSSRVNCSVTKKKDLPKSTSVEVLHLDESCTSKRSAGLEFVEFAPSTSVALCYTGQKYHDSDKIPGINLSLSSERKSLDGSLVRDVVDSCSLDFAGDSGYPNSSSLHHDVDVDLTPEQVDDISSENDERSNPSLSEDEHSDLSDRAPALLRRFIHPRHPIVPIVFENVENGDLANNNRDGEGNNAVAQLGDEREFVALVREDDMQPLLAAPVAEEIVLPNNADPFPDWLIDLLGIEEDHEKLPRVELVDDCDEGLGEDTL</sequence>
<dbReference type="InterPro" id="IPR029063">
    <property type="entry name" value="SAM-dependent_MTases_sf"/>
</dbReference>
<feature type="compositionally biased region" description="Basic and acidic residues" evidence="13">
    <location>
        <begin position="716"/>
        <end position="732"/>
    </location>
</feature>
<dbReference type="SUPFAM" id="SSF53335">
    <property type="entry name" value="S-adenosyl-L-methionine-dependent methyltransferases"/>
    <property type="match status" value="1"/>
</dbReference>
<feature type="region of interest" description="Disordered" evidence="13">
    <location>
        <begin position="711"/>
        <end position="732"/>
    </location>
</feature>
<accession>A0AAE1LA96</accession>